<proteinExistence type="predicted"/>
<keyword evidence="4" id="KW-0547">Nucleotide-binding</keyword>
<reference evidence="4 5" key="1">
    <citation type="submission" date="2019-03" db="EMBL/GenBank/DDBJ databases">
        <title>Paraburkholderia sp. 7MH5, isolated from subtropical forest soil.</title>
        <authorList>
            <person name="Gao Z.-H."/>
            <person name="Qiu L.-H."/>
        </authorList>
    </citation>
    <scope>NUCLEOTIDE SEQUENCE [LARGE SCALE GENOMIC DNA]</scope>
    <source>
        <strain evidence="4 5">7MH5</strain>
    </source>
</reference>
<dbReference type="InterPro" id="IPR000212">
    <property type="entry name" value="DNA_helicase_UvrD/REP"/>
</dbReference>
<dbReference type="GO" id="GO:0000725">
    <property type="term" value="P:recombinational repair"/>
    <property type="evidence" value="ECO:0007669"/>
    <property type="project" value="TreeGrafter"/>
</dbReference>
<dbReference type="InterPro" id="IPR027785">
    <property type="entry name" value="UvrD-like_helicase_C"/>
</dbReference>
<name>A0A4P7D6Z1_9BURK</name>
<dbReference type="SUPFAM" id="SSF52540">
    <property type="entry name" value="P-loop containing nucleoside triphosphate hydrolases"/>
    <property type="match status" value="1"/>
</dbReference>
<keyword evidence="4" id="KW-0378">Hydrolase</keyword>
<dbReference type="GO" id="GO:0003677">
    <property type="term" value="F:DNA binding"/>
    <property type="evidence" value="ECO:0007669"/>
    <property type="project" value="InterPro"/>
</dbReference>
<evidence type="ECO:0000256" key="2">
    <source>
        <dbReference type="SAM" id="MobiDB-lite"/>
    </source>
</evidence>
<organism evidence="4 5">
    <name type="scientific">Paraburkholderia pallida</name>
    <dbReference type="NCBI Taxonomy" id="2547399"/>
    <lineage>
        <taxon>Bacteria</taxon>
        <taxon>Pseudomonadati</taxon>
        <taxon>Pseudomonadota</taxon>
        <taxon>Betaproteobacteria</taxon>
        <taxon>Burkholderiales</taxon>
        <taxon>Burkholderiaceae</taxon>
        <taxon>Paraburkholderia</taxon>
    </lineage>
</organism>
<dbReference type="GO" id="GO:0043138">
    <property type="term" value="F:3'-5' DNA helicase activity"/>
    <property type="evidence" value="ECO:0007669"/>
    <property type="project" value="TreeGrafter"/>
</dbReference>
<evidence type="ECO:0000256" key="1">
    <source>
        <dbReference type="ARBA" id="ARBA00034923"/>
    </source>
</evidence>
<dbReference type="AlphaFoldDB" id="A0A4P7D6Z1"/>
<evidence type="ECO:0000259" key="3">
    <source>
        <dbReference type="Pfam" id="PF13538"/>
    </source>
</evidence>
<dbReference type="PANTHER" id="PTHR11070:SF2">
    <property type="entry name" value="ATP-DEPENDENT DNA HELICASE SRS2"/>
    <property type="match status" value="1"/>
</dbReference>
<sequence>MRRPGSRASKAATSSPQRSTTPVFGMGDSAPCCVRLSTRLSAHKLIQFRLPFKGETVSDASTAEALRAEVQRVVVEAPAGTGKTYQAASYARDATAGLRKGQRVLILAHTHSACDVFSSRTADLGGRLRIGTIDSLVATIAKIYHRAIDLPSDIHAWSINRGPDCYAELAQKVRLLLVRSPSVAGAVAERHPIVICDEHQDASSDQHDIVETLAQAGAQVRFFGDPMQAIFNTGREREARELQWRELLATANAFERLDTAHRWATGSPALGAWVLEQREHLRTGGRVDLRHGLPHGLRLLRADNRSPRFGGFQVTPAERRPIDTLVRNSPNLLVLTAHNQMVFGLNAFWGARIPIWEGYTRSALGDLLAACRIRTGDPVALGRSVCTFLEAVGKGFSATAFGNRLIQELETNCAKPSRGKPAEIQSVAQLILQRPNHIGVGEAIDRVHHLMNDSENFRDTRVHLRKEFAEARRIQAHPEISTVLAGLSHQRGRRNDQVPSQAISTIHKSKGLECDRAILIPCDANSLAANQKNRCLLYVALSRSCEKLTLVVPEANPSPLLQL</sequence>
<dbReference type="InterPro" id="IPR027417">
    <property type="entry name" value="P-loop_NTPase"/>
</dbReference>
<dbReference type="PANTHER" id="PTHR11070">
    <property type="entry name" value="UVRD / RECB / PCRA DNA HELICASE FAMILY MEMBER"/>
    <property type="match status" value="1"/>
</dbReference>
<dbReference type="OrthoDB" id="7211215at2"/>
<dbReference type="Gene3D" id="3.40.50.300">
    <property type="entry name" value="P-loop containing nucleotide triphosphate hydrolases"/>
    <property type="match status" value="2"/>
</dbReference>
<evidence type="ECO:0000313" key="5">
    <source>
        <dbReference type="Proteomes" id="UP000295727"/>
    </source>
</evidence>
<dbReference type="EMBL" id="CP038151">
    <property type="protein sequence ID" value="QBR02464.1"/>
    <property type="molecule type" value="Genomic_DNA"/>
</dbReference>
<dbReference type="KEGG" id="ppai:E1956_35020"/>
<dbReference type="Pfam" id="PF13604">
    <property type="entry name" value="AAA_30"/>
    <property type="match status" value="1"/>
</dbReference>
<keyword evidence="4" id="KW-0067">ATP-binding</keyword>
<dbReference type="Pfam" id="PF13538">
    <property type="entry name" value="UvrD_C_2"/>
    <property type="match status" value="1"/>
</dbReference>
<feature type="compositionally biased region" description="Polar residues" evidence="2">
    <location>
        <begin position="11"/>
        <end position="22"/>
    </location>
</feature>
<protein>
    <recommendedName>
        <fullName evidence="1">DNA 3'-5' helicase II</fullName>
    </recommendedName>
</protein>
<feature type="region of interest" description="Disordered" evidence="2">
    <location>
        <begin position="1"/>
        <end position="24"/>
    </location>
</feature>
<evidence type="ECO:0000313" key="4">
    <source>
        <dbReference type="EMBL" id="QBR02464.1"/>
    </source>
</evidence>
<accession>A0A4P7D6Z1</accession>
<keyword evidence="5" id="KW-1185">Reference proteome</keyword>
<dbReference type="Proteomes" id="UP000295727">
    <property type="component" value="Chromosome 4"/>
</dbReference>
<dbReference type="CDD" id="cd18809">
    <property type="entry name" value="SF1_C_RecD"/>
    <property type="match status" value="1"/>
</dbReference>
<keyword evidence="4" id="KW-0347">Helicase</keyword>
<feature type="domain" description="UvrD-like helicase C-terminal" evidence="3">
    <location>
        <begin position="503"/>
        <end position="551"/>
    </location>
</feature>
<gene>
    <name evidence="4" type="ORF">E1956_35020</name>
</gene>
<dbReference type="GO" id="GO:0005524">
    <property type="term" value="F:ATP binding"/>
    <property type="evidence" value="ECO:0007669"/>
    <property type="project" value="InterPro"/>
</dbReference>